<keyword evidence="1" id="KW-1133">Transmembrane helix</keyword>
<evidence type="ECO:0000313" key="3">
    <source>
        <dbReference type="Proteomes" id="UP000001631"/>
    </source>
</evidence>
<reference evidence="2" key="1">
    <citation type="submission" date="2009-02" db="EMBL/GenBank/DDBJ databases">
        <title>The Genome Sequence of Ajellomyces capsulatus strain G186AR.</title>
        <authorList>
            <consortium name="The Broad Institute Genome Sequencing Platform"/>
            <person name="Champion M."/>
            <person name="Cuomo C."/>
            <person name="Ma L.-J."/>
            <person name="Henn M.R."/>
            <person name="Sil A."/>
            <person name="Goldman B."/>
            <person name="Young S.K."/>
            <person name="Kodira C.D."/>
            <person name="Zeng Q."/>
            <person name="Koehrsen M."/>
            <person name="Alvarado L."/>
            <person name="Berlin A."/>
            <person name="Borenstein D."/>
            <person name="Chen Z."/>
            <person name="Engels R."/>
            <person name="Freedman E."/>
            <person name="Gellesch M."/>
            <person name="Goldberg J."/>
            <person name="Griggs A."/>
            <person name="Gujja S."/>
            <person name="Heiman D."/>
            <person name="Hepburn T."/>
            <person name="Howarth C."/>
            <person name="Jen D."/>
            <person name="Larson L."/>
            <person name="Lewis B."/>
            <person name="Mehta T."/>
            <person name="Park D."/>
            <person name="Pearson M."/>
            <person name="Roberts A."/>
            <person name="Saif S."/>
            <person name="Shea T."/>
            <person name="Shenoy N."/>
            <person name="Sisk P."/>
            <person name="Stolte C."/>
            <person name="Sykes S."/>
            <person name="Walk T."/>
            <person name="White J."/>
            <person name="Yandava C."/>
            <person name="Klein B."/>
            <person name="McEwen J.G."/>
            <person name="Puccia R."/>
            <person name="Goldman G.H."/>
            <person name="Felipe M.S."/>
            <person name="Nino-Vega G."/>
            <person name="San-Blas G."/>
            <person name="Taylor J."/>
            <person name="Mendoza L."/>
            <person name="Galagan J."/>
            <person name="Nusbaum C."/>
            <person name="Birren B."/>
        </authorList>
    </citation>
    <scope>NUCLEOTIDE SEQUENCE</scope>
    <source>
        <strain evidence="2">G186AR</strain>
    </source>
</reference>
<name>C0NHY1_AJECG</name>
<keyword evidence="1" id="KW-0812">Transmembrane</keyword>
<accession>C0NHY1</accession>
<evidence type="ECO:0000313" key="2">
    <source>
        <dbReference type="EMBL" id="EEH09416.1"/>
    </source>
</evidence>
<dbReference type="RefSeq" id="XP_045289897.1">
    <property type="nucleotide sequence ID" value="XM_045430002.1"/>
</dbReference>
<keyword evidence="3" id="KW-1185">Reference proteome</keyword>
<dbReference type="HOGENOM" id="CLU_2108341_0_0_1"/>
<proteinExistence type="predicted"/>
<dbReference type="AlphaFoldDB" id="C0NHY1"/>
<dbReference type="Proteomes" id="UP000001631">
    <property type="component" value="Unassembled WGS sequence"/>
</dbReference>
<feature type="transmembrane region" description="Helical" evidence="1">
    <location>
        <begin position="48"/>
        <end position="70"/>
    </location>
</feature>
<organism evidence="2 3">
    <name type="scientific">Ajellomyces capsulatus (strain G186AR / H82 / ATCC MYA-2454 / RMSCC 2432)</name>
    <name type="common">Darling's disease fungus</name>
    <name type="synonym">Histoplasma capsulatum</name>
    <dbReference type="NCBI Taxonomy" id="447093"/>
    <lineage>
        <taxon>Eukaryota</taxon>
        <taxon>Fungi</taxon>
        <taxon>Dikarya</taxon>
        <taxon>Ascomycota</taxon>
        <taxon>Pezizomycotina</taxon>
        <taxon>Eurotiomycetes</taxon>
        <taxon>Eurotiomycetidae</taxon>
        <taxon>Onygenales</taxon>
        <taxon>Ajellomycetaceae</taxon>
        <taxon>Histoplasma</taxon>
    </lineage>
</organism>
<dbReference type="GeneID" id="69035969"/>
<protein>
    <submittedName>
        <fullName evidence="2">Uncharacterized protein</fullName>
    </submittedName>
</protein>
<evidence type="ECO:0000256" key="1">
    <source>
        <dbReference type="SAM" id="Phobius"/>
    </source>
</evidence>
<dbReference type="InParanoid" id="C0NHY1"/>
<sequence>MTNPALALPPPAIARSLALLHSALSQRLASFSISPSSASSSSSGHLYLLPVFFLVLFLFLSSPFFIYFSLSHHSTPFVVLLASFGHSSWPSAPYVPLTPPATAYDFLVTNIPLIY</sequence>
<keyword evidence="1" id="KW-0472">Membrane</keyword>
<dbReference type="EMBL" id="GG663365">
    <property type="protein sequence ID" value="EEH09416.1"/>
    <property type="molecule type" value="Genomic_DNA"/>
</dbReference>
<gene>
    <name evidence="2" type="ORF">HCBG_02953</name>
</gene>